<sequence>MRTCPRCHAITNDTDNLCPQCGYIYNQEMALEKDMDQEYRKAVKKSKFYYTLMKFLLILFLLLLLILFVGMSFEPWFDVPIGLLLICGIYEFCFYIKNSSFLHEKIKSYTPEKHFKYYRRTTEQRKQPYKGKRNFFWILIACTAIYCILSLILRPNPSELWMEVMFSILLLIILFYFATINQGKYLGIKYHQTIDDASYFELEELQLIKETDVIIALYKDFQSWKDVKAGSKILILTQDSLVCLVFNDRTHAQKMAVALSKIDELGIYKAFIASSFTKGTANGMIITIGWQKKLLRILLKGLTIQDSAEEFVSRFLKQLDNAILNRPHDEVKTYQHTETTTSENMEQIRQIEIADIPETPSPNEAVASGTSSQPSRTIDL</sequence>
<reference evidence="3 4" key="1">
    <citation type="submission" date="2010-12" db="EMBL/GenBank/DDBJ databases">
        <title>Complete sequence of Ethanoligenens harbinense YUAN-3.</title>
        <authorList>
            <person name="Lucas S."/>
            <person name="Copeland A."/>
            <person name="Lapidus A."/>
            <person name="Cheng J.-F."/>
            <person name="Bruce D."/>
            <person name="Goodwin L."/>
            <person name="Pitluck S."/>
            <person name="Chertkov O."/>
            <person name="Misra M."/>
            <person name="Detter J.C."/>
            <person name="Han C."/>
            <person name="Tapia R."/>
            <person name="Land M."/>
            <person name="Hauser L."/>
            <person name="Jeffries C."/>
            <person name="Kyrpides N."/>
            <person name="Ivanova N."/>
            <person name="Mikhailova N."/>
            <person name="Wang A."/>
            <person name="Mouttaki H."/>
            <person name="He Z."/>
            <person name="Zhou J."/>
            <person name="Hemme C.L."/>
            <person name="Woyke T."/>
        </authorList>
    </citation>
    <scope>NUCLEOTIDE SEQUENCE [LARGE SCALE GENOMIC DNA]</scope>
    <source>
        <strain evidence="4">DSM 18485 / JCM 12961 / CGMCC 1.5033 / YUAN-3</strain>
    </source>
</reference>
<feature type="transmembrane region" description="Helical" evidence="2">
    <location>
        <begin position="79"/>
        <end position="96"/>
    </location>
</feature>
<feature type="transmembrane region" description="Helical" evidence="2">
    <location>
        <begin position="48"/>
        <end position="73"/>
    </location>
</feature>
<dbReference type="HOGENOM" id="CLU_727133_0_0_9"/>
<evidence type="ECO:0000256" key="1">
    <source>
        <dbReference type="SAM" id="MobiDB-lite"/>
    </source>
</evidence>
<keyword evidence="2" id="KW-0472">Membrane</keyword>
<evidence type="ECO:0000313" key="3">
    <source>
        <dbReference type="EMBL" id="ADU26511.1"/>
    </source>
</evidence>
<dbReference type="eggNOG" id="ENOG50333FA">
    <property type="taxonomic scope" value="Bacteria"/>
</dbReference>
<keyword evidence="4" id="KW-1185">Reference proteome</keyword>
<proteinExistence type="predicted"/>
<protein>
    <submittedName>
        <fullName evidence="3">Uncharacterized protein</fullName>
    </submittedName>
</protein>
<dbReference type="AlphaFoldDB" id="E6U3U4"/>
<feature type="transmembrane region" description="Helical" evidence="2">
    <location>
        <begin position="135"/>
        <end position="154"/>
    </location>
</feature>
<dbReference type="KEGG" id="eha:Ethha_0955"/>
<keyword evidence="2" id="KW-1133">Transmembrane helix</keyword>
<dbReference type="STRING" id="663278.Ethha_0955"/>
<accession>E6U3U4</accession>
<feature type="region of interest" description="Disordered" evidence="1">
    <location>
        <begin position="356"/>
        <end position="380"/>
    </location>
</feature>
<name>E6U3U4_ETHHY</name>
<organism evidence="3 4">
    <name type="scientific">Ethanoligenens harbinense (strain DSM 18485 / JCM 12961 / CGMCC 1.5033 / YUAN-3)</name>
    <dbReference type="NCBI Taxonomy" id="663278"/>
    <lineage>
        <taxon>Bacteria</taxon>
        <taxon>Bacillati</taxon>
        <taxon>Bacillota</taxon>
        <taxon>Clostridia</taxon>
        <taxon>Eubacteriales</taxon>
        <taxon>Oscillospiraceae</taxon>
        <taxon>Ethanoligenens</taxon>
    </lineage>
</organism>
<dbReference type="EMBL" id="CP002400">
    <property type="protein sequence ID" value="ADU26511.1"/>
    <property type="molecule type" value="Genomic_DNA"/>
</dbReference>
<evidence type="ECO:0000313" key="4">
    <source>
        <dbReference type="Proteomes" id="UP000001551"/>
    </source>
</evidence>
<evidence type="ECO:0000256" key="2">
    <source>
        <dbReference type="SAM" id="Phobius"/>
    </source>
</evidence>
<keyword evidence="2" id="KW-0812">Transmembrane</keyword>
<feature type="compositionally biased region" description="Polar residues" evidence="1">
    <location>
        <begin position="368"/>
        <end position="380"/>
    </location>
</feature>
<feature type="transmembrane region" description="Helical" evidence="2">
    <location>
        <begin position="160"/>
        <end position="179"/>
    </location>
</feature>
<gene>
    <name evidence="3" type="ordered locus">Ethha_0955</name>
</gene>
<dbReference type="Proteomes" id="UP000001551">
    <property type="component" value="Chromosome"/>
</dbReference>